<evidence type="ECO:0000313" key="3">
    <source>
        <dbReference type="Proteomes" id="UP000532440"/>
    </source>
</evidence>
<accession>A0A7W8HJL3</accession>
<keyword evidence="3" id="KW-1185">Reference proteome</keyword>
<proteinExistence type="predicted"/>
<dbReference type="AlphaFoldDB" id="A0A7W8HJL3"/>
<evidence type="ECO:0000313" key="2">
    <source>
        <dbReference type="EMBL" id="MBB5273230.1"/>
    </source>
</evidence>
<comment type="caution">
    <text evidence="2">The sequence shown here is derived from an EMBL/GenBank/DDBJ whole genome shotgun (WGS) entry which is preliminary data.</text>
</comment>
<gene>
    <name evidence="2" type="ORF">HNQ70_003258</name>
</gene>
<dbReference type="Proteomes" id="UP000532440">
    <property type="component" value="Unassembled WGS sequence"/>
</dbReference>
<reference evidence="2 3" key="1">
    <citation type="submission" date="2020-08" db="EMBL/GenBank/DDBJ databases">
        <title>Genomic Encyclopedia of Type Strains, Phase IV (KMG-IV): sequencing the most valuable type-strain genomes for metagenomic binning, comparative biology and taxonomic classification.</title>
        <authorList>
            <person name="Goeker M."/>
        </authorList>
    </citation>
    <scope>NUCLEOTIDE SEQUENCE [LARGE SCALE GENOMIC DNA]</scope>
    <source>
        <strain evidence="2 3">DSM 29781</strain>
    </source>
</reference>
<protein>
    <submittedName>
        <fullName evidence="2">Uncharacterized protein</fullName>
    </submittedName>
</protein>
<organism evidence="2 3">
    <name type="scientific">Quisquiliibacterium transsilvanicum</name>
    <dbReference type="NCBI Taxonomy" id="1549638"/>
    <lineage>
        <taxon>Bacteria</taxon>
        <taxon>Pseudomonadati</taxon>
        <taxon>Pseudomonadota</taxon>
        <taxon>Betaproteobacteria</taxon>
        <taxon>Burkholderiales</taxon>
        <taxon>Burkholderiaceae</taxon>
        <taxon>Quisquiliibacterium</taxon>
    </lineage>
</organism>
<feature type="region of interest" description="Disordered" evidence="1">
    <location>
        <begin position="17"/>
        <end position="52"/>
    </location>
</feature>
<dbReference type="RefSeq" id="WP_183970003.1">
    <property type="nucleotide sequence ID" value="NZ_JACHGB010000006.1"/>
</dbReference>
<evidence type="ECO:0000256" key="1">
    <source>
        <dbReference type="SAM" id="MobiDB-lite"/>
    </source>
</evidence>
<name>A0A7W8HJL3_9BURK</name>
<dbReference type="EMBL" id="JACHGB010000006">
    <property type="protein sequence ID" value="MBB5273230.1"/>
    <property type="molecule type" value="Genomic_DNA"/>
</dbReference>
<sequence>MSFVWWGSVRMPCASIRTSPDAASRSPAVVSLSPERNRRLDPPRRRLPSDQRREIGLGAVRRHRLRPGRGDRGCEIDGLDELRFRAAEAAGHALAEQSKNKVFD</sequence>
<feature type="compositionally biased region" description="Basic and acidic residues" evidence="1">
    <location>
        <begin position="35"/>
        <end position="52"/>
    </location>
</feature>